<proteinExistence type="predicted"/>
<dbReference type="EMBL" id="BLXT01000545">
    <property type="protein sequence ID" value="GFN78094.1"/>
    <property type="molecule type" value="Genomic_DNA"/>
</dbReference>
<dbReference type="AlphaFoldDB" id="A0AAV3Y4S9"/>
<gene>
    <name evidence="2" type="ORF">PoB_000460000</name>
</gene>
<name>A0AAV3Y4S9_9GAST</name>
<evidence type="ECO:0000313" key="2">
    <source>
        <dbReference type="EMBL" id="GFN78094.1"/>
    </source>
</evidence>
<keyword evidence="3" id="KW-1185">Reference proteome</keyword>
<protein>
    <submittedName>
        <fullName evidence="2">Uncharacterized protein</fullName>
    </submittedName>
</protein>
<dbReference type="Proteomes" id="UP000735302">
    <property type="component" value="Unassembled WGS sequence"/>
</dbReference>
<feature type="region of interest" description="Disordered" evidence="1">
    <location>
        <begin position="40"/>
        <end position="80"/>
    </location>
</feature>
<sequence>MADEARSKQIAKQLNDLGDLGLSNLLSYDNLRNVTEDYFLERPMQSSDSQEGSDSEGEEKESKMTLLEPDTHTSIQASLA</sequence>
<evidence type="ECO:0000313" key="3">
    <source>
        <dbReference type="Proteomes" id="UP000735302"/>
    </source>
</evidence>
<comment type="caution">
    <text evidence="2">The sequence shown here is derived from an EMBL/GenBank/DDBJ whole genome shotgun (WGS) entry which is preliminary data.</text>
</comment>
<reference evidence="2 3" key="1">
    <citation type="journal article" date="2021" name="Elife">
        <title>Chloroplast acquisition without the gene transfer in kleptoplastic sea slugs, Plakobranchus ocellatus.</title>
        <authorList>
            <person name="Maeda T."/>
            <person name="Takahashi S."/>
            <person name="Yoshida T."/>
            <person name="Shimamura S."/>
            <person name="Takaki Y."/>
            <person name="Nagai Y."/>
            <person name="Toyoda A."/>
            <person name="Suzuki Y."/>
            <person name="Arimoto A."/>
            <person name="Ishii H."/>
            <person name="Satoh N."/>
            <person name="Nishiyama T."/>
            <person name="Hasebe M."/>
            <person name="Maruyama T."/>
            <person name="Minagawa J."/>
            <person name="Obokata J."/>
            <person name="Shigenobu S."/>
        </authorList>
    </citation>
    <scope>NUCLEOTIDE SEQUENCE [LARGE SCALE GENOMIC DNA]</scope>
</reference>
<accession>A0AAV3Y4S9</accession>
<evidence type="ECO:0000256" key="1">
    <source>
        <dbReference type="SAM" id="MobiDB-lite"/>
    </source>
</evidence>
<organism evidence="2 3">
    <name type="scientific">Plakobranchus ocellatus</name>
    <dbReference type="NCBI Taxonomy" id="259542"/>
    <lineage>
        <taxon>Eukaryota</taxon>
        <taxon>Metazoa</taxon>
        <taxon>Spiralia</taxon>
        <taxon>Lophotrochozoa</taxon>
        <taxon>Mollusca</taxon>
        <taxon>Gastropoda</taxon>
        <taxon>Heterobranchia</taxon>
        <taxon>Euthyneura</taxon>
        <taxon>Panpulmonata</taxon>
        <taxon>Sacoglossa</taxon>
        <taxon>Placobranchoidea</taxon>
        <taxon>Plakobranchidae</taxon>
        <taxon>Plakobranchus</taxon>
    </lineage>
</organism>